<dbReference type="EMBL" id="JBHTEC010000001">
    <property type="protein sequence ID" value="MFD0287421.1"/>
    <property type="molecule type" value="Genomic_DNA"/>
</dbReference>
<name>A0ABW2VS94_9ACTN</name>
<keyword evidence="2" id="KW-1185">Reference proteome</keyword>
<proteinExistence type="predicted"/>
<evidence type="ECO:0000313" key="1">
    <source>
        <dbReference type="EMBL" id="MFD0287421.1"/>
    </source>
</evidence>
<reference evidence="2" key="1">
    <citation type="journal article" date="2019" name="Int. J. Syst. Evol. Microbiol.">
        <title>The Global Catalogue of Microorganisms (GCM) 10K type strain sequencing project: providing services to taxonomists for standard genome sequencing and annotation.</title>
        <authorList>
            <consortium name="The Broad Institute Genomics Platform"/>
            <consortium name="The Broad Institute Genome Sequencing Center for Infectious Disease"/>
            <person name="Wu L."/>
            <person name="Ma J."/>
        </authorList>
    </citation>
    <scope>NUCLEOTIDE SEQUENCE [LARGE SCALE GENOMIC DNA]</scope>
    <source>
        <strain evidence="2">CGMCC 4.7198</strain>
    </source>
</reference>
<evidence type="ECO:0000313" key="2">
    <source>
        <dbReference type="Proteomes" id="UP001596957"/>
    </source>
</evidence>
<organism evidence="1 2">
    <name type="scientific">Streptomyces lutosisoli</name>
    <dbReference type="NCBI Taxonomy" id="2665721"/>
    <lineage>
        <taxon>Bacteria</taxon>
        <taxon>Bacillati</taxon>
        <taxon>Actinomycetota</taxon>
        <taxon>Actinomycetes</taxon>
        <taxon>Kitasatosporales</taxon>
        <taxon>Streptomycetaceae</taxon>
        <taxon>Streptomyces</taxon>
    </lineage>
</organism>
<sequence>MTMATDRVDPSLSAIGLVTGVLRVARIDAAISVSFSFGGQSSGLVFRRA</sequence>
<dbReference type="Proteomes" id="UP001596957">
    <property type="component" value="Unassembled WGS sequence"/>
</dbReference>
<comment type="caution">
    <text evidence="1">The sequence shown here is derived from an EMBL/GenBank/DDBJ whole genome shotgun (WGS) entry which is preliminary data.</text>
</comment>
<gene>
    <name evidence="1" type="ORF">ACFQZP_38300</name>
</gene>
<dbReference type="RefSeq" id="WP_381263317.1">
    <property type="nucleotide sequence ID" value="NZ_JBHTBI010000075.1"/>
</dbReference>
<protein>
    <submittedName>
        <fullName evidence="1">Uncharacterized protein</fullName>
    </submittedName>
</protein>
<accession>A0ABW2VS94</accession>